<sequence length="497" mass="54712">MILDNIKNLLNPVPAIGGLEISDLVLRFAVIENGSLKQASVQLPPGLITNGKVQDKAKVVVGLKALHQQIAPLNKIIHVIALIPSDDIYTQALAMPLVAEKNLRETAELNLRMVSPIDIKSSYYSYQILGENQQGQLEILGAFANSASVEELIGLLKEANFSTIAVEFSSLSLTRVIKEYAAGLKQDVPYLVINLSSDGPDLTIMKNGNLYFSLFKSWSSLQKEIGGRKLTSQDVQDFLISHVKQILNFYSSRWGASVTEVLLISTPISKEITQAVKVSFGLNVQVLTIMKFGQLSPLWYGVLGAALRGQLPRSKDRLITLTAVGVEEEYFRESTIRFIKSWRNVIAGTFVFIALAFTVANFILIDRSKAAAQDLAESNLVPLQDIADLQARVKLFNNSVDLVAKIQEDTVPWSPLFVKLRTLAAEQVTLERVSVDPSLNTLLSGRAVSDTAVISFKNKMIEESNFKDVVLPLSNIKANTDGTVSFILNFKITSLKF</sequence>
<keyword evidence="1" id="KW-0812">Transmembrane</keyword>
<comment type="caution">
    <text evidence="2">The sequence shown here is derived from an EMBL/GenBank/DDBJ whole genome shotgun (WGS) entry which is preliminary data.</text>
</comment>
<dbReference type="Proteomes" id="UP000034682">
    <property type="component" value="Unassembled WGS sequence"/>
</dbReference>
<evidence type="ECO:0000313" key="3">
    <source>
        <dbReference type="Proteomes" id="UP000034682"/>
    </source>
</evidence>
<dbReference type="Gene3D" id="3.30.1490.300">
    <property type="match status" value="1"/>
</dbReference>
<reference evidence="2 3" key="1">
    <citation type="journal article" date="2015" name="Nature">
        <title>rRNA introns, odd ribosomes, and small enigmatic genomes across a large radiation of phyla.</title>
        <authorList>
            <person name="Brown C.T."/>
            <person name="Hug L.A."/>
            <person name="Thomas B.C."/>
            <person name="Sharon I."/>
            <person name="Castelle C.J."/>
            <person name="Singh A."/>
            <person name="Wilkins M.J."/>
            <person name="Williams K.H."/>
            <person name="Banfield J.F."/>
        </authorList>
    </citation>
    <scope>NUCLEOTIDE SEQUENCE [LARGE SCALE GENOMIC DNA]</scope>
</reference>
<evidence type="ECO:0008006" key="4">
    <source>
        <dbReference type="Google" id="ProtNLM"/>
    </source>
</evidence>
<protein>
    <recommendedName>
        <fullName evidence="4">Type IV pilus assembly protein PilM</fullName>
    </recommendedName>
</protein>
<feature type="transmembrane region" description="Helical" evidence="1">
    <location>
        <begin position="345"/>
        <end position="365"/>
    </location>
</feature>
<name>A0A0G1T6M3_9BACT</name>
<keyword evidence="1" id="KW-0472">Membrane</keyword>
<keyword evidence="1" id="KW-1133">Transmembrane helix</keyword>
<dbReference type="Gene3D" id="3.30.420.40">
    <property type="match status" value="2"/>
</dbReference>
<organism evidence="2 3">
    <name type="scientific">Candidatus Giovannonibacteria bacterium GW2011_GWB1_47_6b</name>
    <dbReference type="NCBI Taxonomy" id="1618655"/>
    <lineage>
        <taxon>Bacteria</taxon>
        <taxon>Candidatus Giovannoniibacteriota</taxon>
    </lineage>
</organism>
<dbReference type="AlphaFoldDB" id="A0A0G1T6M3"/>
<gene>
    <name evidence="2" type="ORF">UY02_C0002G0020</name>
</gene>
<proteinExistence type="predicted"/>
<dbReference type="EMBL" id="LCOK01000002">
    <property type="protein sequence ID" value="KKU77397.1"/>
    <property type="molecule type" value="Genomic_DNA"/>
</dbReference>
<evidence type="ECO:0000313" key="2">
    <source>
        <dbReference type="EMBL" id="KKU77397.1"/>
    </source>
</evidence>
<evidence type="ECO:0000256" key="1">
    <source>
        <dbReference type="SAM" id="Phobius"/>
    </source>
</evidence>
<accession>A0A0G1T6M3</accession>